<reference evidence="1" key="1">
    <citation type="submission" date="2023-03" db="EMBL/GenBank/DDBJ databases">
        <title>Massive genome expansion in bonnet fungi (Mycena s.s.) driven by repeated elements and novel gene families across ecological guilds.</title>
        <authorList>
            <consortium name="Lawrence Berkeley National Laboratory"/>
            <person name="Harder C.B."/>
            <person name="Miyauchi S."/>
            <person name="Viragh M."/>
            <person name="Kuo A."/>
            <person name="Thoen E."/>
            <person name="Andreopoulos B."/>
            <person name="Lu D."/>
            <person name="Skrede I."/>
            <person name="Drula E."/>
            <person name="Henrissat B."/>
            <person name="Morin E."/>
            <person name="Kohler A."/>
            <person name="Barry K."/>
            <person name="LaButti K."/>
            <person name="Morin E."/>
            <person name="Salamov A."/>
            <person name="Lipzen A."/>
            <person name="Mereny Z."/>
            <person name="Hegedus B."/>
            <person name="Baldrian P."/>
            <person name="Stursova M."/>
            <person name="Weitz H."/>
            <person name="Taylor A."/>
            <person name="Grigoriev I.V."/>
            <person name="Nagy L.G."/>
            <person name="Martin F."/>
            <person name="Kauserud H."/>
        </authorList>
    </citation>
    <scope>NUCLEOTIDE SEQUENCE</scope>
    <source>
        <strain evidence="1">CBHHK002</strain>
    </source>
</reference>
<comment type="caution">
    <text evidence="1">The sequence shown here is derived from an EMBL/GenBank/DDBJ whole genome shotgun (WGS) entry which is preliminary data.</text>
</comment>
<proteinExistence type="predicted"/>
<gene>
    <name evidence="1" type="ORF">DFH08DRAFT_976292</name>
</gene>
<evidence type="ECO:0000313" key="1">
    <source>
        <dbReference type="EMBL" id="KAJ7305547.1"/>
    </source>
</evidence>
<dbReference type="Proteomes" id="UP001218218">
    <property type="component" value="Unassembled WGS sequence"/>
</dbReference>
<dbReference type="AlphaFoldDB" id="A0AAD6Z3W9"/>
<sequence>MIIPVGRVTPMVGARTSCSPPTTSCASSSTRSPNLEYWRTRLAPDPKSPWGTWLVREVEGMLHDDVFVGTLCSDCVHGHLSTIRWRLGRLRGAIPGFL</sequence>
<evidence type="ECO:0000313" key="2">
    <source>
        <dbReference type="Proteomes" id="UP001218218"/>
    </source>
</evidence>
<protein>
    <submittedName>
        <fullName evidence="1">Uncharacterized protein</fullName>
    </submittedName>
</protein>
<organism evidence="1 2">
    <name type="scientific">Mycena albidolilacea</name>
    <dbReference type="NCBI Taxonomy" id="1033008"/>
    <lineage>
        <taxon>Eukaryota</taxon>
        <taxon>Fungi</taxon>
        <taxon>Dikarya</taxon>
        <taxon>Basidiomycota</taxon>
        <taxon>Agaricomycotina</taxon>
        <taxon>Agaricomycetes</taxon>
        <taxon>Agaricomycetidae</taxon>
        <taxon>Agaricales</taxon>
        <taxon>Marasmiineae</taxon>
        <taxon>Mycenaceae</taxon>
        <taxon>Mycena</taxon>
    </lineage>
</organism>
<accession>A0AAD6Z3W9</accession>
<keyword evidence="2" id="KW-1185">Reference proteome</keyword>
<dbReference type="EMBL" id="JARIHO010000096">
    <property type="protein sequence ID" value="KAJ7305547.1"/>
    <property type="molecule type" value="Genomic_DNA"/>
</dbReference>
<name>A0AAD6Z3W9_9AGAR</name>